<dbReference type="SFLD" id="SFLDS00005">
    <property type="entry name" value="Isoprenoid_Synthase_Type_I"/>
    <property type="match status" value="1"/>
</dbReference>
<comment type="similarity">
    <text evidence="2 7">Belongs to the FPP/GGPP synthase family.</text>
</comment>
<dbReference type="PROSITE" id="PS00444">
    <property type="entry name" value="POLYPRENYL_SYNTHASE_2"/>
    <property type="match status" value="1"/>
</dbReference>
<dbReference type="SUPFAM" id="SSF48576">
    <property type="entry name" value="Terpenoid synthases"/>
    <property type="match status" value="1"/>
</dbReference>
<evidence type="ECO:0000256" key="3">
    <source>
        <dbReference type="ARBA" id="ARBA00022679"/>
    </source>
</evidence>
<keyword evidence="9" id="KW-1185">Reference proteome</keyword>
<accession>A0A022R0F5</accession>
<evidence type="ECO:0000256" key="2">
    <source>
        <dbReference type="ARBA" id="ARBA00006706"/>
    </source>
</evidence>
<organism evidence="8 9">
    <name type="scientific">Erythranthe guttata</name>
    <name type="common">Yellow monkey flower</name>
    <name type="synonym">Mimulus guttatus</name>
    <dbReference type="NCBI Taxonomy" id="4155"/>
    <lineage>
        <taxon>Eukaryota</taxon>
        <taxon>Viridiplantae</taxon>
        <taxon>Streptophyta</taxon>
        <taxon>Embryophyta</taxon>
        <taxon>Tracheophyta</taxon>
        <taxon>Spermatophyta</taxon>
        <taxon>Magnoliopsida</taxon>
        <taxon>eudicotyledons</taxon>
        <taxon>Gunneridae</taxon>
        <taxon>Pentapetalae</taxon>
        <taxon>asterids</taxon>
        <taxon>lamiids</taxon>
        <taxon>Lamiales</taxon>
        <taxon>Phrymaceae</taxon>
        <taxon>Erythranthe</taxon>
    </lineage>
</organism>
<dbReference type="GO" id="GO:0045337">
    <property type="term" value="P:farnesyl diphosphate biosynthetic process"/>
    <property type="evidence" value="ECO:0000318"/>
    <property type="project" value="GO_Central"/>
</dbReference>
<evidence type="ECO:0008006" key="10">
    <source>
        <dbReference type="Google" id="ProtNLM"/>
    </source>
</evidence>
<evidence type="ECO:0000256" key="1">
    <source>
        <dbReference type="ARBA" id="ARBA00001946"/>
    </source>
</evidence>
<evidence type="ECO:0000256" key="6">
    <source>
        <dbReference type="ARBA" id="ARBA00023229"/>
    </source>
</evidence>
<dbReference type="FunFam" id="1.10.600.10:FF:000008">
    <property type="entry name" value="Farnesyl pyrophosphate synthase"/>
    <property type="match status" value="1"/>
</dbReference>
<sequence>MARGVVFAGDTKTKRRIRFLTQHTVTHSPPLLRPLSTMADLKSKFLQVYSVLKSELLNDPNFEFTDDSRQWIERMLDYNVPGGKLNRGLSVVESYKLLKSGKELTDEEVFLACSLGWCIEWLQSYFLVLDDIMDGSHTRRGQPCWFRLPKIGMIAMNDGIILRTHISRILKRHFKEKPYYVDLVDLFNEVEFQTAHGQMIDLITTLVGEKDLLKYSLPLHRRIVQYKTAYYSFYLPVACALLMFGENLDNHVAVKDVLIEMGTYFQVQDDYLDCFGDPEVIGKIGTDIEDFKCSWLVVKALELCNEDQKLTLYENYGKDDPAAVAKVKDLYKALKLQDVYLEYESTSYEKITNSIEAHPSREVQAVLKSFLAKIYKRQK</sequence>
<gene>
    <name evidence="8" type="ORF">MIMGU_mgv1a008270mg</name>
</gene>
<dbReference type="GO" id="GO:0046872">
    <property type="term" value="F:metal ion binding"/>
    <property type="evidence" value="ECO:0007669"/>
    <property type="project" value="UniProtKB-KW"/>
</dbReference>
<dbReference type="PANTHER" id="PTHR11525">
    <property type="entry name" value="FARNESYL-PYROPHOSPHATE SYNTHETASE"/>
    <property type="match status" value="1"/>
</dbReference>
<evidence type="ECO:0000313" key="8">
    <source>
        <dbReference type="EMBL" id="EYU33721.1"/>
    </source>
</evidence>
<dbReference type="OrthoDB" id="10257492at2759"/>
<dbReference type="InterPro" id="IPR008949">
    <property type="entry name" value="Isoprenoid_synthase_dom_sf"/>
</dbReference>
<reference evidence="8 9" key="1">
    <citation type="journal article" date="2013" name="Proc. Natl. Acad. Sci. U.S.A.">
        <title>Fine-scale variation in meiotic recombination in Mimulus inferred from population shotgun sequencing.</title>
        <authorList>
            <person name="Hellsten U."/>
            <person name="Wright K.M."/>
            <person name="Jenkins J."/>
            <person name="Shu S."/>
            <person name="Yuan Y."/>
            <person name="Wessler S.R."/>
            <person name="Schmutz J."/>
            <person name="Willis J.H."/>
            <person name="Rokhsar D.S."/>
        </authorList>
    </citation>
    <scope>NUCLEOTIDE SEQUENCE [LARGE SCALE GENOMIC DNA]</scope>
    <source>
        <strain evidence="9">cv. DUN x IM62</strain>
    </source>
</reference>
<evidence type="ECO:0000256" key="5">
    <source>
        <dbReference type="ARBA" id="ARBA00022842"/>
    </source>
</evidence>
<dbReference type="InterPro" id="IPR000092">
    <property type="entry name" value="Polyprenyl_synt"/>
</dbReference>
<comment type="cofactor">
    <cofactor evidence="1">
        <name>Mg(2+)</name>
        <dbReference type="ChEBI" id="CHEBI:18420"/>
    </cofactor>
</comment>
<dbReference type="PhylomeDB" id="A0A022R0F5"/>
<proteinExistence type="inferred from homology"/>
<dbReference type="eggNOG" id="KOG0711">
    <property type="taxonomic scope" value="Eukaryota"/>
</dbReference>
<dbReference type="EMBL" id="KI630752">
    <property type="protein sequence ID" value="EYU33721.1"/>
    <property type="molecule type" value="Genomic_DNA"/>
</dbReference>
<dbReference type="CDD" id="cd00685">
    <property type="entry name" value="Trans_IPPS_HT"/>
    <property type="match status" value="1"/>
</dbReference>
<keyword evidence="4" id="KW-0479">Metal-binding</keyword>
<dbReference type="Gene3D" id="1.10.600.10">
    <property type="entry name" value="Farnesyl Diphosphate Synthase"/>
    <property type="match status" value="1"/>
</dbReference>
<dbReference type="AlphaFoldDB" id="A0A022R0F5"/>
<dbReference type="SFLD" id="SFLDG01017">
    <property type="entry name" value="Polyprenyl_Transferase_Like"/>
    <property type="match status" value="1"/>
</dbReference>
<dbReference type="GO" id="GO:0005737">
    <property type="term" value="C:cytoplasm"/>
    <property type="evidence" value="ECO:0000318"/>
    <property type="project" value="GO_Central"/>
</dbReference>
<dbReference type="InterPro" id="IPR033749">
    <property type="entry name" value="Polyprenyl_synt_CS"/>
</dbReference>
<keyword evidence="3 7" id="KW-0808">Transferase</keyword>
<keyword evidence="5" id="KW-0460">Magnesium</keyword>
<dbReference type="STRING" id="4155.A0A022R0F5"/>
<dbReference type="PANTHER" id="PTHR11525:SF0">
    <property type="entry name" value="FARNESYL PYROPHOSPHATE SYNTHASE"/>
    <property type="match status" value="1"/>
</dbReference>
<dbReference type="KEGG" id="egt:105962093"/>
<protein>
    <recommendedName>
        <fullName evidence="10">Farnesyl diphosphate synthase</fullName>
    </recommendedName>
</protein>
<dbReference type="GO" id="GO:0004161">
    <property type="term" value="F:dimethylallyltranstransferase activity"/>
    <property type="evidence" value="ECO:0000318"/>
    <property type="project" value="GO_Central"/>
</dbReference>
<dbReference type="OMA" id="CSWVVNQ"/>
<dbReference type="InterPro" id="IPR039702">
    <property type="entry name" value="FPS1-like"/>
</dbReference>
<evidence type="ECO:0000313" key="9">
    <source>
        <dbReference type="Proteomes" id="UP000030748"/>
    </source>
</evidence>
<evidence type="ECO:0000256" key="7">
    <source>
        <dbReference type="RuleBase" id="RU004466"/>
    </source>
</evidence>
<dbReference type="PROSITE" id="PS00723">
    <property type="entry name" value="POLYPRENYL_SYNTHASE_1"/>
    <property type="match status" value="1"/>
</dbReference>
<keyword evidence="6" id="KW-0414">Isoprene biosynthesis</keyword>
<dbReference type="Pfam" id="PF00348">
    <property type="entry name" value="polyprenyl_synt"/>
    <property type="match status" value="1"/>
</dbReference>
<dbReference type="GO" id="GO:0004337">
    <property type="term" value="F:(2E,6E)-farnesyl diphosphate synthase activity"/>
    <property type="evidence" value="ECO:0000318"/>
    <property type="project" value="GO_Central"/>
</dbReference>
<name>A0A022R0F5_ERYGU</name>
<dbReference type="Proteomes" id="UP000030748">
    <property type="component" value="Unassembled WGS sequence"/>
</dbReference>
<evidence type="ECO:0000256" key="4">
    <source>
        <dbReference type="ARBA" id="ARBA00022723"/>
    </source>
</evidence>